<gene>
    <name evidence="1" type="ORF">ATSB10_35910</name>
</gene>
<dbReference type="InterPro" id="IPR029063">
    <property type="entry name" value="SAM-dependent_MTases_sf"/>
</dbReference>
<name>A0A161J382_9GAMM</name>
<evidence type="ECO:0000313" key="2">
    <source>
        <dbReference type="Proteomes" id="UP000077255"/>
    </source>
</evidence>
<dbReference type="AlphaFoldDB" id="A0A161J382"/>
<keyword evidence="2" id="KW-1185">Reference proteome</keyword>
<accession>A0A161J382</accession>
<dbReference type="PATRIC" id="fig|445710.3.peg.3590"/>
<proteinExistence type="predicted"/>
<evidence type="ECO:0008006" key="3">
    <source>
        <dbReference type="Google" id="ProtNLM"/>
    </source>
</evidence>
<dbReference type="Gene3D" id="3.40.50.150">
    <property type="entry name" value="Vaccinia Virus protein VP39"/>
    <property type="match status" value="1"/>
</dbReference>
<dbReference type="EMBL" id="CP014841">
    <property type="protein sequence ID" value="AND71045.1"/>
    <property type="molecule type" value="Genomic_DNA"/>
</dbReference>
<reference evidence="1 2" key="1">
    <citation type="submission" date="2016-02" db="EMBL/GenBank/DDBJ databases">
        <title>Complete genome sequencing and analysis of ATSB10, Dyella thiooxydans isolated from rhizosphere soil of sunflower (Helianthus annuus L.).</title>
        <authorList>
            <person name="Lee Y."/>
            <person name="Hwangbo K."/>
            <person name="Chung H."/>
            <person name="Yoo J."/>
            <person name="Kim K.Y."/>
            <person name="Sa T.M."/>
            <person name="Um Y."/>
            <person name="Madhaiyan M."/>
        </authorList>
    </citation>
    <scope>NUCLEOTIDE SEQUENCE [LARGE SCALE GENOMIC DNA]</scope>
    <source>
        <strain evidence="1 2">ATSB10</strain>
    </source>
</reference>
<protein>
    <recommendedName>
        <fullName evidence="3">Methyltransferase</fullName>
    </recommendedName>
</protein>
<organism evidence="1 2">
    <name type="scientific">Dyella thiooxydans</name>
    <dbReference type="NCBI Taxonomy" id="445710"/>
    <lineage>
        <taxon>Bacteria</taxon>
        <taxon>Pseudomonadati</taxon>
        <taxon>Pseudomonadota</taxon>
        <taxon>Gammaproteobacteria</taxon>
        <taxon>Lysobacterales</taxon>
        <taxon>Rhodanobacteraceae</taxon>
        <taxon>Dyella</taxon>
    </lineage>
</organism>
<dbReference type="STRING" id="445710.ATSB10_35910"/>
<dbReference type="SUPFAM" id="SSF53335">
    <property type="entry name" value="S-adenosyl-L-methionine-dependent methyltransferases"/>
    <property type="match status" value="1"/>
</dbReference>
<sequence length="418" mass="45469">MLRTPAKFVYRLLRPLVRPIAFRVRGFLLVDVQRELSELRREAHALHGQARQEMRLLSGETQELVHRILLAQREMQDQGHALREVLESLARASGIERSELSAEIIQEVQASRSFLETDIFNLSARIVGELRTPASARTVADGPHLEGERPHPATPPVVIDCAAGEVIVGTQAGYLFCRAGERQSIPSPATVVDAQRGTLRLIQRLVRPGGLFIDISPGMGLGTLTAARAMQASGRVLAYESRGEIAHLLEKSVLLNGLSDLIEIQQAVPFSLEGAGDDRRVGASDDRRLPPPSMVRVPGRIDASEWLAGISEKIGGGYPVAAVRLGSDEALPVVLGVIQAVARYGPDVPVIGEFEASRIREAGWEWSALLAAFAEHGIDFRMINAETGALELSTDDRTGSMDSIRMLLARTGSPFLKI</sequence>
<dbReference type="KEGG" id="dtx:ATSB10_35910"/>
<dbReference type="Proteomes" id="UP000077255">
    <property type="component" value="Chromosome"/>
</dbReference>
<evidence type="ECO:0000313" key="1">
    <source>
        <dbReference type="EMBL" id="AND71045.1"/>
    </source>
</evidence>